<evidence type="ECO:0000256" key="2">
    <source>
        <dbReference type="SAM" id="Phobius"/>
    </source>
</evidence>
<gene>
    <name evidence="4" type="ORF">HC031_22175</name>
</gene>
<feature type="compositionally biased region" description="Basic residues" evidence="1">
    <location>
        <begin position="122"/>
        <end position="132"/>
    </location>
</feature>
<accession>A0ABX0Y223</accession>
<dbReference type="Proteomes" id="UP000722989">
    <property type="component" value="Unassembled WGS sequence"/>
</dbReference>
<keyword evidence="2" id="KW-0472">Membrane</keyword>
<evidence type="ECO:0000313" key="5">
    <source>
        <dbReference type="Proteomes" id="UP000722989"/>
    </source>
</evidence>
<evidence type="ECO:0000256" key="3">
    <source>
        <dbReference type="SAM" id="SignalP"/>
    </source>
</evidence>
<reference evidence="4 5" key="1">
    <citation type="submission" date="2020-03" db="EMBL/GenBank/DDBJ databases">
        <title>WGS of the type strain of Planosporangium spp.</title>
        <authorList>
            <person name="Thawai C."/>
        </authorList>
    </citation>
    <scope>NUCLEOTIDE SEQUENCE [LARGE SCALE GENOMIC DNA]</scope>
    <source>
        <strain evidence="4 5">TBRC 5610</strain>
    </source>
</reference>
<keyword evidence="3" id="KW-0732">Signal</keyword>
<feature type="signal peptide" evidence="3">
    <location>
        <begin position="1"/>
        <end position="28"/>
    </location>
</feature>
<comment type="caution">
    <text evidence="4">The sequence shown here is derived from an EMBL/GenBank/DDBJ whole genome shotgun (WGS) entry which is preliminary data.</text>
</comment>
<dbReference type="EMBL" id="JAATVY010000018">
    <property type="protein sequence ID" value="NJC72404.1"/>
    <property type="molecule type" value="Genomic_DNA"/>
</dbReference>
<protein>
    <submittedName>
        <fullName evidence="4">Uncharacterized protein</fullName>
    </submittedName>
</protein>
<organism evidence="4 5">
    <name type="scientific">Planosporangium thailandense</name>
    <dbReference type="NCBI Taxonomy" id="765197"/>
    <lineage>
        <taxon>Bacteria</taxon>
        <taxon>Bacillati</taxon>
        <taxon>Actinomycetota</taxon>
        <taxon>Actinomycetes</taxon>
        <taxon>Micromonosporales</taxon>
        <taxon>Micromonosporaceae</taxon>
        <taxon>Planosporangium</taxon>
    </lineage>
</organism>
<feature type="region of interest" description="Disordered" evidence="1">
    <location>
        <begin position="101"/>
        <end position="132"/>
    </location>
</feature>
<proteinExistence type="predicted"/>
<keyword evidence="2" id="KW-0812">Transmembrane</keyword>
<keyword evidence="5" id="KW-1185">Reference proteome</keyword>
<keyword evidence="2" id="KW-1133">Transmembrane helix</keyword>
<feature type="transmembrane region" description="Helical" evidence="2">
    <location>
        <begin position="79"/>
        <end position="97"/>
    </location>
</feature>
<name>A0ABX0Y223_9ACTN</name>
<evidence type="ECO:0000313" key="4">
    <source>
        <dbReference type="EMBL" id="NJC72404.1"/>
    </source>
</evidence>
<feature type="chain" id="PRO_5045775046" evidence="3">
    <location>
        <begin position="29"/>
        <end position="132"/>
    </location>
</feature>
<evidence type="ECO:0000256" key="1">
    <source>
        <dbReference type="SAM" id="MobiDB-lite"/>
    </source>
</evidence>
<sequence length="132" mass="13349">MVGKRLAAAGILAAAMAAVALWSTTALPSRPTGKHAAVSSAALRAIRRVPPAATTVALAPQRVPAASQSARVPMRPADASLAASFAVGALALLAVAGPRRSRAVTVPARPPRRGRAPPGTAAHHRAARTRDH</sequence>
<dbReference type="RefSeq" id="WP_167927310.1">
    <property type="nucleotide sequence ID" value="NZ_JAATVY010000018.1"/>
</dbReference>